<dbReference type="EMBL" id="FWFD01000004">
    <property type="protein sequence ID" value="SLM84828.1"/>
    <property type="molecule type" value="Genomic_DNA"/>
</dbReference>
<reference evidence="2" key="1">
    <citation type="submission" date="2017-02" db="EMBL/GenBank/DDBJ databases">
        <authorList>
            <person name="Dridi B."/>
        </authorList>
    </citation>
    <scope>NUCLEOTIDE SEQUENCE [LARGE SCALE GENOMIC DNA]</scope>
    <source>
        <strain evidence="2">bH819</strain>
    </source>
</reference>
<evidence type="ECO:0000313" key="1">
    <source>
        <dbReference type="EMBL" id="SLM84828.1"/>
    </source>
</evidence>
<dbReference type="Proteomes" id="UP000195918">
    <property type="component" value="Unassembled WGS sequence"/>
</dbReference>
<proteinExistence type="predicted"/>
<protein>
    <submittedName>
        <fullName evidence="1">Uncharacterized protein</fullName>
    </submittedName>
</protein>
<accession>A0A1X6WKM8</accession>
<organism evidence="1 2">
    <name type="scientific">Vagococcus fluvialis bH819</name>
    <dbReference type="NCBI Taxonomy" id="1255619"/>
    <lineage>
        <taxon>Bacteria</taxon>
        <taxon>Bacillati</taxon>
        <taxon>Bacillota</taxon>
        <taxon>Bacilli</taxon>
        <taxon>Lactobacillales</taxon>
        <taxon>Enterococcaceae</taxon>
        <taxon>Vagococcus</taxon>
    </lineage>
</organism>
<keyword evidence="2" id="KW-1185">Reference proteome</keyword>
<sequence length="459" mass="53423">MFLTNTEVHASERENLEETKEAVIKKVPISDFELKQTAEVYGENHKKIKNSWDDHWEQFTFSDYNIFITNGSKAYFISDDKVNNVDLNSYSAKKALKKADNTVGSFSKITFNKKRSISLFLGKSADVFTDIERDNFYDLAMHESFHFYEQKNWPEESGYEKRGTSYPIQEKSRTLRISIYDRLLLGYKEKDAEKKQEYISEAAYLHDRWKKEFKQEYLETLSTDISEGTASYFEKSLRRFLSGDEIDGIYPIDTVVTELSGNAEIESYILGDLALSLINQLNKIDTIEFKKNKKSPLDLLFETSARKKIDLDQENIVLPIKKNFNNINKTIGESFDELIRKDSQGSATYINISLAEFTDNLTSQGVYLFPSIQKSGIINTTIQNEKIMIKHKNIFMFETYLQIPVEKEDVVIEKNRLSIKNKEGLIIDKMKFNKKKDSNGNNVYQIKTSIFSYIKMYFE</sequence>
<dbReference type="AlphaFoldDB" id="A0A1X6WKM8"/>
<gene>
    <name evidence="1" type="ORF">FM121_01955</name>
</gene>
<name>A0A1X6WKM8_9ENTE</name>
<evidence type="ECO:0000313" key="2">
    <source>
        <dbReference type="Proteomes" id="UP000195918"/>
    </source>
</evidence>